<feature type="transmembrane region" description="Helical" evidence="1">
    <location>
        <begin position="21"/>
        <end position="39"/>
    </location>
</feature>
<gene>
    <name evidence="3" type="ORF">ACFSF0_12650</name>
</gene>
<evidence type="ECO:0000256" key="1">
    <source>
        <dbReference type="SAM" id="Phobius"/>
    </source>
</evidence>
<proteinExistence type="predicted"/>
<feature type="transmembrane region" description="Helical" evidence="1">
    <location>
        <begin position="90"/>
        <end position="109"/>
    </location>
</feature>
<feature type="transmembrane region" description="Helical" evidence="1">
    <location>
        <begin position="121"/>
        <end position="142"/>
    </location>
</feature>
<evidence type="ECO:0000313" key="4">
    <source>
        <dbReference type="Proteomes" id="UP001597304"/>
    </source>
</evidence>
<keyword evidence="4" id="KW-1185">Reference proteome</keyword>
<reference evidence="4" key="1">
    <citation type="journal article" date="2019" name="Int. J. Syst. Evol. Microbiol.">
        <title>The Global Catalogue of Microorganisms (GCM) 10K type strain sequencing project: providing services to taxonomists for standard genome sequencing and annotation.</title>
        <authorList>
            <consortium name="The Broad Institute Genomics Platform"/>
            <consortium name="The Broad Institute Genome Sequencing Center for Infectious Disease"/>
            <person name="Wu L."/>
            <person name="Ma J."/>
        </authorList>
    </citation>
    <scope>NUCLEOTIDE SEQUENCE [LARGE SCALE GENOMIC DNA]</scope>
    <source>
        <strain evidence="4">LMG 29247</strain>
    </source>
</reference>
<accession>A0ABW4KYT2</accession>
<sequence length="149" mass="16890">MSPRAPLFFSLQGPRRRVLYVALYEGIAIAVVTLALLVFTDEDPFRAGGLAVGSSVIAVVWNLVFNALFERWERRQAVRGRSAARRVAHAIGFEGGLLFWLVPFFAWWLNISLWQALVMDVGLLVFFLVYTFVFTWCFDRLFGLPASAQ</sequence>
<feature type="transmembrane region" description="Helical" evidence="1">
    <location>
        <begin position="45"/>
        <end position="69"/>
    </location>
</feature>
<keyword evidence="1" id="KW-1133">Transmembrane helix</keyword>
<organism evidence="3 4">
    <name type="scientific">Ottowia flava</name>
    <dbReference type="NCBI Taxonomy" id="2675430"/>
    <lineage>
        <taxon>Bacteria</taxon>
        <taxon>Pseudomonadati</taxon>
        <taxon>Pseudomonadota</taxon>
        <taxon>Betaproteobacteria</taxon>
        <taxon>Burkholderiales</taxon>
        <taxon>Comamonadaceae</taxon>
        <taxon>Ottowia</taxon>
    </lineage>
</organism>
<name>A0ABW4KYT2_9BURK</name>
<dbReference type="Proteomes" id="UP001597304">
    <property type="component" value="Unassembled WGS sequence"/>
</dbReference>
<dbReference type="RefSeq" id="WP_147913743.1">
    <property type="nucleotide sequence ID" value="NZ_JBHUEJ010000027.1"/>
</dbReference>
<dbReference type="InterPro" id="IPR007896">
    <property type="entry name" value="BTP_bacteria"/>
</dbReference>
<protein>
    <submittedName>
        <fullName evidence="3">PACE efflux transporter</fullName>
    </submittedName>
</protein>
<dbReference type="Pfam" id="PF05232">
    <property type="entry name" value="BTP"/>
    <property type="match status" value="2"/>
</dbReference>
<dbReference type="EMBL" id="JBHUEJ010000027">
    <property type="protein sequence ID" value="MFD1711463.1"/>
    <property type="molecule type" value="Genomic_DNA"/>
</dbReference>
<feature type="domain" description="Chlorhexidine efflux transporter" evidence="2">
    <location>
        <begin position="13"/>
        <end position="75"/>
    </location>
</feature>
<keyword evidence="1" id="KW-0812">Transmembrane</keyword>
<dbReference type="NCBIfam" id="NF033664">
    <property type="entry name" value="PACE_transport"/>
    <property type="match status" value="1"/>
</dbReference>
<evidence type="ECO:0000313" key="3">
    <source>
        <dbReference type="EMBL" id="MFD1711463.1"/>
    </source>
</evidence>
<keyword evidence="1" id="KW-0472">Membrane</keyword>
<feature type="domain" description="Chlorhexidine efflux transporter" evidence="2">
    <location>
        <begin position="81"/>
        <end position="143"/>
    </location>
</feature>
<comment type="caution">
    <text evidence="3">The sequence shown here is derived from an EMBL/GenBank/DDBJ whole genome shotgun (WGS) entry which is preliminary data.</text>
</comment>
<dbReference type="InterPro" id="IPR058208">
    <property type="entry name" value="PACE"/>
</dbReference>
<evidence type="ECO:0000259" key="2">
    <source>
        <dbReference type="Pfam" id="PF05232"/>
    </source>
</evidence>